<dbReference type="GO" id="GO:0005886">
    <property type="term" value="C:plasma membrane"/>
    <property type="evidence" value="ECO:0007669"/>
    <property type="project" value="UniProtKB-SubCell"/>
</dbReference>
<dbReference type="EMBL" id="BSDY01000010">
    <property type="protein sequence ID" value="GLI56792.1"/>
    <property type="molecule type" value="Genomic_DNA"/>
</dbReference>
<feature type="transmembrane region" description="Helical" evidence="9">
    <location>
        <begin position="155"/>
        <end position="181"/>
    </location>
</feature>
<evidence type="ECO:0000259" key="10">
    <source>
        <dbReference type="PROSITE" id="PS51012"/>
    </source>
</evidence>
<keyword evidence="4 9" id="KW-1003">Cell membrane</keyword>
<feature type="transmembrane region" description="Helical" evidence="9">
    <location>
        <begin position="43"/>
        <end position="69"/>
    </location>
</feature>
<evidence type="ECO:0000256" key="8">
    <source>
        <dbReference type="ARBA" id="ARBA00023136"/>
    </source>
</evidence>
<dbReference type="Proteomes" id="UP001144471">
    <property type="component" value="Unassembled WGS sequence"/>
</dbReference>
<protein>
    <recommendedName>
        <fullName evidence="9">Transport permease protein</fullName>
    </recommendedName>
</protein>
<evidence type="ECO:0000256" key="5">
    <source>
        <dbReference type="ARBA" id="ARBA00022519"/>
    </source>
</evidence>
<dbReference type="InterPro" id="IPR013525">
    <property type="entry name" value="ABC2_TM"/>
</dbReference>
<comment type="caution">
    <text evidence="11">The sequence shown here is derived from an EMBL/GenBank/DDBJ whole genome shotgun (WGS) entry which is preliminary data.</text>
</comment>
<evidence type="ECO:0000256" key="9">
    <source>
        <dbReference type="RuleBase" id="RU361157"/>
    </source>
</evidence>
<evidence type="ECO:0000256" key="4">
    <source>
        <dbReference type="ARBA" id="ARBA00022475"/>
    </source>
</evidence>
<feature type="transmembrane region" description="Helical" evidence="9">
    <location>
        <begin position="188"/>
        <end position="210"/>
    </location>
</feature>
<feature type="transmembrane region" description="Helical" evidence="9">
    <location>
        <begin position="81"/>
        <end position="105"/>
    </location>
</feature>
<evidence type="ECO:0000256" key="2">
    <source>
        <dbReference type="ARBA" id="ARBA00007783"/>
    </source>
</evidence>
<comment type="subcellular location">
    <subcellularLocation>
        <location evidence="1">Cell inner membrane</location>
        <topology evidence="1">Multi-pass membrane protein</topology>
    </subcellularLocation>
    <subcellularLocation>
        <location evidence="9">Cell membrane</location>
        <topology evidence="9">Multi-pass membrane protein</topology>
    </subcellularLocation>
</comment>
<keyword evidence="12" id="KW-1185">Reference proteome</keyword>
<dbReference type="PANTHER" id="PTHR30413">
    <property type="entry name" value="INNER MEMBRANE TRANSPORT PERMEASE"/>
    <property type="match status" value="1"/>
</dbReference>
<evidence type="ECO:0000256" key="3">
    <source>
        <dbReference type="ARBA" id="ARBA00022448"/>
    </source>
</evidence>
<keyword evidence="5" id="KW-0997">Cell inner membrane</keyword>
<evidence type="ECO:0000256" key="6">
    <source>
        <dbReference type="ARBA" id="ARBA00022692"/>
    </source>
</evidence>
<name>A0A9W6LNN9_9FUSO</name>
<dbReference type="InterPro" id="IPR047817">
    <property type="entry name" value="ABC2_TM_bact-type"/>
</dbReference>
<evidence type="ECO:0000256" key="1">
    <source>
        <dbReference type="ARBA" id="ARBA00004429"/>
    </source>
</evidence>
<dbReference type="RefSeq" id="WP_281836156.1">
    <property type="nucleotide sequence ID" value="NZ_BSDY01000010.1"/>
</dbReference>
<gene>
    <name evidence="11" type="primary">xapG</name>
    <name evidence="11" type="ORF">PM10SUCC1_23060</name>
</gene>
<sequence>MQKYDLIIEPKKNNGKYFKELYEYRELLYVLTWRDIKVRYKQAAIGALWAIIRPIITMIVFTIVFGKIAKLPSEKNVPYAIMVYSALLPWQFFSNGFTACANSLVTSSGMLSKIYFPRLILPVSSILTAMVDFVISFIIFVLLMVYYKYLPSSNIIFLPLFIILTFVTVFAFGVMIAALNVEYRDFRYIIPFLLQLGLYISPVGFSSSIVPEKYKVAYNLNPMVGIIDGFRWCILGSDVLNIKSIFTSTIVLLTVLIVSVKIFRRLERTFADKI</sequence>
<dbReference type="GO" id="GO:0015920">
    <property type="term" value="P:lipopolysaccharide transport"/>
    <property type="evidence" value="ECO:0007669"/>
    <property type="project" value="TreeGrafter"/>
</dbReference>
<evidence type="ECO:0000313" key="12">
    <source>
        <dbReference type="Proteomes" id="UP001144471"/>
    </source>
</evidence>
<organism evidence="11 12">
    <name type="scientific">Propionigenium maris DSM 9537</name>
    <dbReference type="NCBI Taxonomy" id="1123000"/>
    <lineage>
        <taxon>Bacteria</taxon>
        <taxon>Fusobacteriati</taxon>
        <taxon>Fusobacteriota</taxon>
        <taxon>Fusobacteriia</taxon>
        <taxon>Fusobacteriales</taxon>
        <taxon>Fusobacteriaceae</taxon>
        <taxon>Propionigenium</taxon>
    </lineage>
</organism>
<keyword evidence="8 9" id="KW-0472">Membrane</keyword>
<feature type="transmembrane region" description="Helical" evidence="9">
    <location>
        <begin position="126"/>
        <end position="149"/>
    </location>
</feature>
<evidence type="ECO:0000256" key="7">
    <source>
        <dbReference type="ARBA" id="ARBA00022989"/>
    </source>
</evidence>
<feature type="transmembrane region" description="Helical" evidence="9">
    <location>
        <begin position="245"/>
        <end position="263"/>
    </location>
</feature>
<reference evidence="11" key="1">
    <citation type="submission" date="2022-12" db="EMBL/GenBank/DDBJ databases">
        <title>Reference genome sequencing for broad-spectrum identification of bacterial and archaeal isolates by mass spectrometry.</title>
        <authorList>
            <person name="Sekiguchi Y."/>
            <person name="Tourlousse D.M."/>
        </authorList>
    </citation>
    <scope>NUCLEOTIDE SEQUENCE</scope>
    <source>
        <strain evidence="11">10succ1</strain>
    </source>
</reference>
<dbReference type="AlphaFoldDB" id="A0A9W6LNN9"/>
<accession>A0A9W6LNN9</accession>
<dbReference type="PROSITE" id="PS51012">
    <property type="entry name" value="ABC_TM2"/>
    <property type="match status" value="1"/>
</dbReference>
<dbReference type="GO" id="GO:0140359">
    <property type="term" value="F:ABC-type transporter activity"/>
    <property type="evidence" value="ECO:0007669"/>
    <property type="project" value="InterPro"/>
</dbReference>
<keyword evidence="6 9" id="KW-0812">Transmembrane</keyword>
<dbReference type="PANTHER" id="PTHR30413:SF8">
    <property type="entry name" value="TRANSPORT PERMEASE PROTEIN"/>
    <property type="match status" value="1"/>
</dbReference>
<keyword evidence="3 9" id="KW-0813">Transport</keyword>
<comment type="similarity">
    <text evidence="2 9">Belongs to the ABC-2 integral membrane protein family.</text>
</comment>
<dbReference type="Pfam" id="PF01061">
    <property type="entry name" value="ABC2_membrane"/>
    <property type="match status" value="1"/>
</dbReference>
<feature type="domain" description="ABC transmembrane type-2" evidence="10">
    <location>
        <begin position="45"/>
        <end position="266"/>
    </location>
</feature>
<keyword evidence="7 9" id="KW-1133">Transmembrane helix</keyword>
<evidence type="ECO:0000313" key="11">
    <source>
        <dbReference type="EMBL" id="GLI56792.1"/>
    </source>
</evidence>
<proteinExistence type="inferred from homology"/>